<sequence length="81" mass="9274">MERPKPKIEKRRRLSNAGNNVQTPSFLTRSSGDDITFPLFLLHCPFTCVCRHQPARNANHLSPLQDLFTSNLDFSFLRSVS</sequence>
<evidence type="ECO:0000313" key="3">
    <source>
        <dbReference type="Proteomes" id="UP000008311"/>
    </source>
</evidence>
<organism evidence="2 3">
    <name type="scientific">Ricinus communis</name>
    <name type="common">Castor bean</name>
    <dbReference type="NCBI Taxonomy" id="3988"/>
    <lineage>
        <taxon>Eukaryota</taxon>
        <taxon>Viridiplantae</taxon>
        <taxon>Streptophyta</taxon>
        <taxon>Embryophyta</taxon>
        <taxon>Tracheophyta</taxon>
        <taxon>Spermatophyta</taxon>
        <taxon>Magnoliopsida</taxon>
        <taxon>eudicotyledons</taxon>
        <taxon>Gunneridae</taxon>
        <taxon>Pentapetalae</taxon>
        <taxon>rosids</taxon>
        <taxon>fabids</taxon>
        <taxon>Malpighiales</taxon>
        <taxon>Euphorbiaceae</taxon>
        <taxon>Acalyphoideae</taxon>
        <taxon>Acalypheae</taxon>
        <taxon>Ricinus</taxon>
    </lineage>
</organism>
<feature type="region of interest" description="Disordered" evidence="1">
    <location>
        <begin position="1"/>
        <end position="25"/>
    </location>
</feature>
<protein>
    <submittedName>
        <fullName evidence="2">Uncharacterized protein</fullName>
    </submittedName>
</protein>
<accession>B9RNX2</accession>
<evidence type="ECO:0000313" key="2">
    <source>
        <dbReference type="EMBL" id="EEF46890.1"/>
    </source>
</evidence>
<dbReference type="AlphaFoldDB" id="B9RNX2"/>
<feature type="compositionally biased region" description="Polar residues" evidence="1">
    <location>
        <begin position="16"/>
        <end position="25"/>
    </location>
</feature>
<proteinExistence type="predicted"/>
<evidence type="ECO:0000256" key="1">
    <source>
        <dbReference type="SAM" id="MobiDB-lite"/>
    </source>
</evidence>
<dbReference type="InParanoid" id="B9RNX2"/>
<keyword evidence="3" id="KW-1185">Reference proteome</keyword>
<dbReference type="Proteomes" id="UP000008311">
    <property type="component" value="Unassembled WGS sequence"/>
</dbReference>
<dbReference type="EMBL" id="EQ973791">
    <property type="protein sequence ID" value="EEF46890.1"/>
    <property type="molecule type" value="Genomic_DNA"/>
</dbReference>
<name>B9RNX2_RICCO</name>
<gene>
    <name evidence="2" type="ORF">RCOM_0921760</name>
</gene>
<reference evidence="3" key="1">
    <citation type="journal article" date="2010" name="Nat. Biotechnol.">
        <title>Draft genome sequence of the oilseed species Ricinus communis.</title>
        <authorList>
            <person name="Chan A.P."/>
            <person name="Crabtree J."/>
            <person name="Zhao Q."/>
            <person name="Lorenzi H."/>
            <person name="Orvis J."/>
            <person name="Puiu D."/>
            <person name="Melake-Berhan A."/>
            <person name="Jones K.M."/>
            <person name="Redman J."/>
            <person name="Chen G."/>
            <person name="Cahoon E.B."/>
            <person name="Gedil M."/>
            <person name="Stanke M."/>
            <person name="Haas B.J."/>
            <person name="Wortman J.R."/>
            <person name="Fraser-Liggett C.M."/>
            <person name="Ravel J."/>
            <person name="Rabinowicz P.D."/>
        </authorList>
    </citation>
    <scope>NUCLEOTIDE SEQUENCE [LARGE SCALE GENOMIC DNA]</scope>
    <source>
        <strain evidence="3">cv. Hale</strain>
    </source>
</reference>